<reference evidence="1" key="2">
    <citation type="submission" date="2020-11" db="EMBL/GenBank/DDBJ databases">
        <authorList>
            <person name="McCartney M.A."/>
            <person name="Auch B."/>
            <person name="Kono T."/>
            <person name="Mallez S."/>
            <person name="Becker A."/>
            <person name="Gohl D.M."/>
            <person name="Silverstein K.A.T."/>
            <person name="Koren S."/>
            <person name="Bechman K.B."/>
            <person name="Herman A."/>
            <person name="Abrahante J.E."/>
            <person name="Garbe J."/>
        </authorList>
    </citation>
    <scope>NUCLEOTIDE SEQUENCE</scope>
    <source>
        <strain evidence="1">Duluth1</strain>
        <tissue evidence="1">Whole animal</tissue>
    </source>
</reference>
<proteinExistence type="predicted"/>
<evidence type="ECO:0000313" key="2">
    <source>
        <dbReference type="Proteomes" id="UP000828390"/>
    </source>
</evidence>
<reference evidence="1" key="1">
    <citation type="journal article" date="2019" name="bioRxiv">
        <title>The Genome of the Zebra Mussel, Dreissena polymorpha: A Resource for Invasive Species Research.</title>
        <authorList>
            <person name="McCartney M.A."/>
            <person name="Auch B."/>
            <person name="Kono T."/>
            <person name="Mallez S."/>
            <person name="Zhang Y."/>
            <person name="Obille A."/>
            <person name="Becker A."/>
            <person name="Abrahante J.E."/>
            <person name="Garbe J."/>
            <person name="Badalamenti J.P."/>
            <person name="Herman A."/>
            <person name="Mangelson H."/>
            <person name="Liachko I."/>
            <person name="Sullivan S."/>
            <person name="Sone E.D."/>
            <person name="Koren S."/>
            <person name="Silverstein K.A.T."/>
            <person name="Beckman K.B."/>
            <person name="Gohl D.M."/>
        </authorList>
    </citation>
    <scope>NUCLEOTIDE SEQUENCE</scope>
    <source>
        <strain evidence="1">Duluth1</strain>
        <tissue evidence="1">Whole animal</tissue>
    </source>
</reference>
<protein>
    <submittedName>
        <fullName evidence="1">Uncharacterized protein</fullName>
    </submittedName>
</protein>
<accession>A0A9D4RP22</accession>
<organism evidence="1 2">
    <name type="scientific">Dreissena polymorpha</name>
    <name type="common">Zebra mussel</name>
    <name type="synonym">Mytilus polymorpha</name>
    <dbReference type="NCBI Taxonomy" id="45954"/>
    <lineage>
        <taxon>Eukaryota</taxon>
        <taxon>Metazoa</taxon>
        <taxon>Spiralia</taxon>
        <taxon>Lophotrochozoa</taxon>
        <taxon>Mollusca</taxon>
        <taxon>Bivalvia</taxon>
        <taxon>Autobranchia</taxon>
        <taxon>Heteroconchia</taxon>
        <taxon>Euheterodonta</taxon>
        <taxon>Imparidentia</taxon>
        <taxon>Neoheterodontei</taxon>
        <taxon>Myida</taxon>
        <taxon>Dreissenoidea</taxon>
        <taxon>Dreissenidae</taxon>
        <taxon>Dreissena</taxon>
    </lineage>
</organism>
<keyword evidence="2" id="KW-1185">Reference proteome</keyword>
<dbReference type="AlphaFoldDB" id="A0A9D4RP22"/>
<comment type="caution">
    <text evidence="1">The sequence shown here is derived from an EMBL/GenBank/DDBJ whole genome shotgun (WGS) entry which is preliminary data.</text>
</comment>
<dbReference type="EMBL" id="JAIWYP010000002">
    <property type="protein sequence ID" value="KAH3873405.1"/>
    <property type="molecule type" value="Genomic_DNA"/>
</dbReference>
<sequence>MVQRILSVDFMTLCSNPASFGRMLGIEPTPDFVGWQRGLCALNWTQILQELDDSNSVVKKFIKQVLLGKNDLAWRFIYPVGTNALHNF</sequence>
<name>A0A9D4RP22_DREPO</name>
<gene>
    <name evidence="1" type="ORF">DPMN_036640</name>
</gene>
<dbReference type="Proteomes" id="UP000828390">
    <property type="component" value="Unassembled WGS sequence"/>
</dbReference>
<evidence type="ECO:0000313" key="1">
    <source>
        <dbReference type="EMBL" id="KAH3873405.1"/>
    </source>
</evidence>